<evidence type="ECO:0000313" key="2">
    <source>
        <dbReference type="Proteomes" id="UP000443353"/>
    </source>
</evidence>
<organism evidence="1 2">
    <name type="scientific">Massilia cellulosiltytica</name>
    <dbReference type="NCBI Taxonomy" id="2683234"/>
    <lineage>
        <taxon>Bacteria</taxon>
        <taxon>Pseudomonadati</taxon>
        <taxon>Pseudomonadota</taxon>
        <taxon>Betaproteobacteria</taxon>
        <taxon>Burkholderiales</taxon>
        <taxon>Oxalobacteraceae</taxon>
        <taxon>Telluria group</taxon>
        <taxon>Massilia</taxon>
    </lineage>
</organism>
<proteinExistence type="predicted"/>
<comment type="caution">
    <text evidence="1">The sequence shown here is derived from an EMBL/GenBank/DDBJ whole genome shotgun (WGS) entry which is preliminary data.</text>
</comment>
<accession>A0A7X3G5V0</accession>
<dbReference type="RefSeq" id="WP_160410751.1">
    <property type="nucleotide sequence ID" value="NZ_WSES01000012.1"/>
</dbReference>
<dbReference type="Proteomes" id="UP000443353">
    <property type="component" value="Unassembled WGS sequence"/>
</dbReference>
<name>A0A7X3G5V0_9BURK</name>
<sequence>MRSASSGAPLCPLGRRPRAHYRLADGSIDVTDLLNSDFELVELTEGAITHLGVASTAQPVQVLRGYAEQVLTLVLDLQTDRVLELLARLTSAAGERGAPVPVESMPTDSGVHTTGARPFLHAACAELNRLKGLAPPTDYAMLKTGGRDRFSAMRLGRLADIIPAPVWIEMQIRLRAAGLLTPVMD</sequence>
<dbReference type="EMBL" id="WSES01000012">
    <property type="protein sequence ID" value="MVW64237.1"/>
    <property type="molecule type" value="Genomic_DNA"/>
</dbReference>
<reference evidence="1 2" key="1">
    <citation type="submission" date="2019-12" db="EMBL/GenBank/DDBJ databases">
        <authorList>
            <person name="Li C."/>
            <person name="Zhao J."/>
        </authorList>
    </citation>
    <scope>NUCLEOTIDE SEQUENCE [LARGE SCALE GENOMIC DNA]</scope>
    <source>
        <strain evidence="1 2">NEAU-DD11</strain>
    </source>
</reference>
<protein>
    <submittedName>
        <fullName evidence="1">Uncharacterized protein</fullName>
    </submittedName>
</protein>
<dbReference type="AlphaFoldDB" id="A0A7X3G5V0"/>
<evidence type="ECO:0000313" key="1">
    <source>
        <dbReference type="EMBL" id="MVW64237.1"/>
    </source>
</evidence>
<keyword evidence="2" id="KW-1185">Reference proteome</keyword>
<gene>
    <name evidence="1" type="ORF">GPY61_30360</name>
</gene>